<dbReference type="SUPFAM" id="SSF49464">
    <property type="entry name" value="Carboxypeptidase regulatory domain-like"/>
    <property type="match status" value="2"/>
</dbReference>
<dbReference type="Gene3D" id="2.60.40.1120">
    <property type="entry name" value="Carboxypeptidase-like, regulatory domain"/>
    <property type="match status" value="4"/>
</dbReference>
<sequence>MLPEPFLNAFVTHTDANGRYAFESVEANTYAIDALNFFSTDGCPRRDRVRGRATGVVLGTQGQEVEANIQLIGQGQVAGTVTNATGTPMQGIAVRLTNPDPVYGTNVTCNGATTYDTVTDAQGNYSLPDVPPGDFTIAAQNADLSLRAEGRGRVEFDGHVDDVDLTLIDSAVTMPLNLHDANGFRFDIAGNGSIVNGTNNVYVGSGSDTGGMRLEIVQNGTGVPFTNGNGTLGQLSANGQLVEVDDLTPSGLTVKRRIFTPRAGYFTRYTEILRNDTAAPITVGVRVKSHFRNAQANARVVDTSDGDQVLSVAHPTLRDRWVVVDDQVDEDPFGKPSIQASGHLFDGDGATNSVASATFDLSGSIGRLTYEWSDVTVAPGEQVALMHFSFHQIDRATARDAATRLAQLPPEAIGDLTTDERQAIRNFVVPEQSAVQEPLPNLDAGVISGRVLASDGITPVPQAQVRFKSQHRLFGRVRYATTGNDGAYEFRSHLDGTASNAVIPVYGFSLHAEHPATKVTTSVAQGAFPPDAAATVQDLIFASTGNVRGSVKRHNGSVVSDAYVRLCRLDDRIRCSDVEPSPSNSATTDTAGTYWMSGNPPYSYFLFADKPHPQGGRAIYGRATATTTAADTEIADIVMEPTGSIAGVVKGANGTPIVNAEVKLSIDNPNSRVTRSDTAGRYRFTDVPVGQHGLHARDVVSGAQGLANATVTVDIETEQDIVLLGFGTLDVQVNYARGTPAGNSQVFVAGIVQDVKNADSNGVASFQLPVGQYHVVAHHPDGADPFVEGRTTASIQQYGDHIQVTATLLPAGAVHGTIVRPDGSTLAGGFPFSIQQIRGDGANGRNGVTAGVGNYRVGGLPLGTYLLTAYDAGQDRYAEGEFTIESDGQEVLLDLTLLDNRIALPTALYDANRFRFDVQRSGALESGEGTYSDAGMQLLINGQPFAGEGSARMEASRRQLVISQPTPIAGLNVSRKIYVPRGAYFARYIDVLENPTASPITVAVDLRSRYRTGSVIATSDSNAQVGANDRWVTIDDAVDADVRLAYQMPSSAQVFAGGATAPDVVSFDGLEQPTLAARWSTLSVPAGGRVALMHFAVQQINRAGAKASAERLVQLPPEVLADLAETDIAAIRNFAVPTDLASTLPPLPALTASVRGMVYEGDVRTPVRGARVTVQSTHPLFNRVWGMQHDDHCSMPGTDLPGLVSVSAVGGGPNPPPIGSFDIRGELSTATSIPLPEGVDARITVQETMDCFDQRAGHPTTKYPSRVTVKPLSTTHDLIFDTGVLTGTVQGPADFSVTSGTVYRSIDGQGSYLSLFANVRPDGQYVYAGLPAGRYDFLLHTTHPTAVWGDGGLRGELKQIQVNVGDVVAANVETQPTSYIEGAVLTGGGASAVNAVVNLSGAAAEQAYDQCATGCDAATVQGNKGKRAVKRQTRTDSLGRYKFAAVPHGGYDLEIIDPVSNAHVRHDVSVNGSPVVQNAMLPALGSAEVTVRTPAGTPAVDAYVYLKLPDEPERVAGRTDGAGRLTIANIPQGNYRVRVVDPRYPNDPELSPVANGSIAVQGEVDPIALAFKALMSLQIAVIDSTAGGAPVSGASIRLVDARGERLVGNTNAQGLVTANAVVEGAYTVLARVQHQGLWKQLSAEGVVAPADDGQSRVLTFDAAAAGDRPDILAFEGERRLFAVMATAGQRIDVTAGGQEPDNCAIRTEVYSPGLQLLAEGYGFSSGNTITQYNEFGDLHNVVAAVPGAYTIAISARFAWCPLGGYSVGASVDTVATPLMSYQGGGSVTGHVYRRDGATPVAGARLRLRSALPELHTEVLTGSDGLFRVDNVPLGTFTLKYMPPANVNVAVEANGDLPAAGSTVERDLVLPASTIFAIQVRKADGSPYGQGVSLELASDDAFNYAQTDAQGRVNYTHYSDLPLRIRARDPSNGNMFVQTIVQPADGQTVPVEMTMAAAAVGGQVLDVNGVPVPYARVQMDDVANGNNYTSGSTDHEGRFLFNGVPSGVVFAFQGVDPDNSVHGEAVQITTVAGQTAEVTLRLAGHGTVSGTVRRLNGTPLSDATVDARYFFGNGEGTQMLSTTTDGDGRYSIDHLPVGQALSLRATVYTPGDSYGASASATIAAHGGTATADFDVDLPGGSVDVRVRSADDARIEETCQVWLRSGSGDANRHFHCSRPVAFHGVAAGQADVEVNVSSAEEMSLPSQTVAVTANESTVARFTVPVVKGHVRYAGGDAVSYPSVNVTGSDGQTRFAQSDDDGTYRLLVKPDLGDFVVRAQDDHSGLSASVSGSLGDVTVPSIVDVLLPSSGTVRGLLTDTSTQPVPNASVFVSSSGSAVDRETSTDDDGRYEVDRVALGHVDVAAIHPTSNNIAAASGQLSANNQVLTLNPQFGVPGSVSGTVRNAQGDIVADACVELRSTAEGPAYATVSLSTTTDAAGHYAFDAVVAGPVSVVADNCNAPLTVGVATGGVAAGAPTTIDVQFGNAVSAEQALVDSQSDYTFLIDGYGTLSPYLTESFNGRPYEGAYRLRVNGRTYPYQRVGLALQNGRELQLGPVAMSGLRVTRRFYVPADGGYARIVDTFSNETGAPVTVPIAVEGQYQSSPAYLRTAPSATGGRYAVLGQMPARRGGWSSPGVAGLVFAGSGAVDPPQVTITPDDGGFRWQWTPTIAAGQRVSYVHFAVVRGSWDFAGAGEWSGQLADMAIATMFDGLSPAERESIKNFTVQ</sequence>
<dbReference type="RefSeq" id="WP_261697617.1">
    <property type="nucleotide sequence ID" value="NZ_CP104694.1"/>
</dbReference>
<reference evidence="4" key="1">
    <citation type="submission" date="2022-09" db="EMBL/GenBank/DDBJ databases">
        <title>Tahibacter sp. nov., isolated from a fresh water.</title>
        <authorList>
            <person name="Baek J.H."/>
            <person name="Lee J.K."/>
            <person name="Kim J.M."/>
            <person name="Jeon C.O."/>
        </authorList>
    </citation>
    <scope>NUCLEOTIDE SEQUENCE</scope>
    <source>
        <strain evidence="4">W38</strain>
    </source>
</reference>
<dbReference type="Pfam" id="PF13620">
    <property type="entry name" value="CarboxypepD_reg"/>
    <property type="match status" value="3"/>
</dbReference>
<proteinExistence type="inferred from homology"/>
<gene>
    <name evidence="4" type="ORF">N4264_12195</name>
</gene>
<keyword evidence="5" id="KW-1185">Reference proteome</keyword>
<keyword evidence="3" id="KW-0732">Signal</keyword>
<dbReference type="SUPFAM" id="SSF49452">
    <property type="entry name" value="Starch-binding domain-like"/>
    <property type="match status" value="5"/>
</dbReference>
<evidence type="ECO:0000313" key="5">
    <source>
        <dbReference type="Proteomes" id="UP001064632"/>
    </source>
</evidence>
<dbReference type="PANTHER" id="PTHR36108:SF13">
    <property type="entry name" value="COLOSSIN-B-RELATED"/>
    <property type="match status" value="1"/>
</dbReference>
<comment type="similarity">
    <text evidence="1">Belongs to the serine-aspartate repeat-containing protein (SDr) family.</text>
</comment>
<dbReference type="Proteomes" id="UP001064632">
    <property type="component" value="Chromosome"/>
</dbReference>
<dbReference type="EMBL" id="CP104694">
    <property type="protein sequence ID" value="UXI70673.1"/>
    <property type="molecule type" value="Genomic_DNA"/>
</dbReference>
<organism evidence="4 5">
    <name type="scientific">Tahibacter amnicola</name>
    <dbReference type="NCBI Taxonomy" id="2976241"/>
    <lineage>
        <taxon>Bacteria</taxon>
        <taxon>Pseudomonadati</taxon>
        <taxon>Pseudomonadota</taxon>
        <taxon>Gammaproteobacteria</taxon>
        <taxon>Lysobacterales</taxon>
        <taxon>Rhodanobacteraceae</taxon>
        <taxon>Tahibacter</taxon>
    </lineage>
</organism>
<protein>
    <submittedName>
        <fullName evidence="4">Carboxypeptidase-like regulatory domain-containing protein</fullName>
    </submittedName>
</protein>
<dbReference type="PANTHER" id="PTHR36108">
    <property type="entry name" value="COLOSSIN-B-RELATED"/>
    <property type="match status" value="1"/>
</dbReference>
<name>A0ABY6BKX9_9GAMM</name>
<evidence type="ECO:0000256" key="3">
    <source>
        <dbReference type="ARBA" id="ARBA00022729"/>
    </source>
</evidence>
<dbReference type="InterPro" id="IPR008969">
    <property type="entry name" value="CarboxyPept-like_regulatory"/>
</dbReference>
<accession>A0ABY6BKX9</accession>
<evidence type="ECO:0000256" key="2">
    <source>
        <dbReference type="ARBA" id="ARBA00022525"/>
    </source>
</evidence>
<evidence type="ECO:0000313" key="4">
    <source>
        <dbReference type="EMBL" id="UXI70673.1"/>
    </source>
</evidence>
<keyword evidence="2" id="KW-0964">Secreted</keyword>
<dbReference type="InterPro" id="IPR013784">
    <property type="entry name" value="Carb-bd-like_fold"/>
</dbReference>
<evidence type="ECO:0000256" key="1">
    <source>
        <dbReference type="ARBA" id="ARBA00007257"/>
    </source>
</evidence>